<gene>
    <name evidence="2" type="ORF">QYM36_005247</name>
</gene>
<name>A0AA88L5W3_ARTSF</name>
<organism evidence="2 3">
    <name type="scientific">Artemia franciscana</name>
    <name type="common">Brine shrimp</name>
    <name type="synonym">Artemia sanfranciscana</name>
    <dbReference type="NCBI Taxonomy" id="6661"/>
    <lineage>
        <taxon>Eukaryota</taxon>
        <taxon>Metazoa</taxon>
        <taxon>Ecdysozoa</taxon>
        <taxon>Arthropoda</taxon>
        <taxon>Crustacea</taxon>
        <taxon>Branchiopoda</taxon>
        <taxon>Anostraca</taxon>
        <taxon>Artemiidae</taxon>
        <taxon>Artemia</taxon>
    </lineage>
</organism>
<evidence type="ECO:0000313" key="3">
    <source>
        <dbReference type="Proteomes" id="UP001187531"/>
    </source>
</evidence>
<dbReference type="SUPFAM" id="SSF52821">
    <property type="entry name" value="Rhodanese/Cell cycle control phosphatase"/>
    <property type="match status" value="1"/>
</dbReference>
<feature type="domain" description="Rhodanese" evidence="1">
    <location>
        <begin position="91"/>
        <end position="194"/>
    </location>
</feature>
<dbReference type="PANTHER" id="PTHR44086">
    <property type="entry name" value="THIOSULFATE SULFURTRANSFERASE RDL2, MITOCHONDRIAL-RELATED"/>
    <property type="match status" value="1"/>
</dbReference>
<dbReference type="Proteomes" id="UP001187531">
    <property type="component" value="Unassembled WGS sequence"/>
</dbReference>
<evidence type="ECO:0000259" key="1">
    <source>
        <dbReference type="PROSITE" id="PS50206"/>
    </source>
</evidence>
<protein>
    <recommendedName>
        <fullName evidence="1">Rhodanese domain-containing protein</fullName>
    </recommendedName>
</protein>
<dbReference type="PROSITE" id="PS50206">
    <property type="entry name" value="RHODANESE_3"/>
    <property type="match status" value="1"/>
</dbReference>
<keyword evidence="3" id="KW-1185">Reference proteome</keyword>
<dbReference type="InterPro" id="IPR001763">
    <property type="entry name" value="Rhodanese-like_dom"/>
</dbReference>
<dbReference type="SMART" id="SM00450">
    <property type="entry name" value="RHOD"/>
    <property type="match status" value="1"/>
</dbReference>
<sequence>MKMFTKSQFLNWYSPVTSGKFQFAKILRAVIFRIEISRTMIAKLVFLVFELFALHNFIEANETTDESNSILTTENMAYEPVNFAQVQDGLAANSITLIDVRNRDELVNDGKIPGSENVPLPEVQTAFALDESQFKNKYGFPKPKDGDNVIITCRSGRRAVTALDQLKGLGYNKNYKIYSGSFLDWVQNNGPVERV</sequence>
<accession>A0AA88L5W3</accession>
<dbReference type="AlphaFoldDB" id="A0AA88L5W3"/>
<dbReference type="Pfam" id="PF00581">
    <property type="entry name" value="Rhodanese"/>
    <property type="match status" value="1"/>
</dbReference>
<dbReference type="Gene3D" id="3.40.250.10">
    <property type="entry name" value="Rhodanese-like domain"/>
    <property type="match status" value="1"/>
</dbReference>
<dbReference type="InterPro" id="IPR036873">
    <property type="entry name" value="Rhodanese-like_dom_sf"/>
</dbReference>
<reference evidence="2" key="1">
    <citation type="submission" date="2023-07" db="EMBL/GenBank/DDBJ databases">
        <title>Chromosome-level genome assembly of Artemia franciscana.</title>
        <authorList>
            <person name="Jo E."/>
        </authorList>
    </citation>
    <scope>NUCLEOTIDE SEQUENCE</scope>
    <source>
        <tissue evidence="2">Whole body</tissue>
    </source>
</reference>
<evidence type="ECO:0000313" key="2">
    <source>
        <dbReference type="EMBL" id="KAK2719698.1"/>
    </source>
</evidence>
<comment type="caution">
    <text evidence="2">The sequence shown here is derived from an EMBL/GenBank/DDBJ whole genome shotgun (WGS) entry which is preliminary data.</text>
</comment>
<dbReference type="EMBL" id="JAVRJZ010000008">
    <property type="protein sequence ID" value="KAK2719698.1"/>
    <property type="molecule type" value="Genomic_DNA"/>
</dbReference>
<dbReference type="PANTHER" id="PTHR44086:SF10">
    <property type="entry name" value="THIOSULFATE SULFURTRANSFERASE_RHODANESE-LIKE DOMAIN-CONTAINING PROTEIN 3"/>
    <property type="match status" value="1"/>
</dbReference>
<proteinExistence type="predicted"/>